<dbReference type="Pfam" id="PF22939">
    <property type="entry name" value="WHD_GPIID"/>
    <property type="match status" value="1"/>
</dbReference>
<evidence type="ECO:0000313" key="2">
    <source>
        <dbReference type="EMBL" id="KAF2228719.1"/>
    </source>
</evidence>
<dbReference type="AlphaFoldDB" id="A0A6A6GSY2"/>
<proteinExistence type="predicted"/>
<protein>
    <recommendedName>
        <fullName evidence="1">GPI inositol-deacylase winged helix domain-containing protein</fullName>
    </recommendedName>
</protein>
<sequence>MGCLAPNYDIQRFKKDLTDLSETPDQVYRDALERIKLQDERSRTLALNVLTWLAFAERALKADELAHAIAISNSIDSIRAQKASLPTSSEIPNIDTLTSSCVGLVLIDKYETVHLAHSTAEEYFRCEDSIVQHAQSILAETCLVCLNCIPLPVSNSPTLPPNEFSEYCKKYPLLNYATEQWGVHLSSVKQGHVYKLAWKFLSNERKLNKVIQFMDRLRIGHESDISGLHLAVYFGLVELVKKAMK</sequence>
<name>A0A6A6GSY2_VIRVR</name>
<dbReference type="PANTHER" id="PTHR10039">
    <property type="entry name" value="AMELOGENIN"/>
    <property type="match status" value="1"/>
</dbReference>
<dbReference type="InterPro" id="IPR054471">
    <property type="entry name" value="GPIID_WHD"/>
</dbReference>
<keyword evidence="3" id="KW-1185">Reference proteome</keyword>
<gene>
    <name evidence="2" type="ORF">EV356DRAFT_457193</name>
</gene>
<feature type="domain" description="GPI inositol-deacylase winged helix" evidence="1">
    <location>
        <begin position="38"/>
        <end position="127"/>
    </location>
</feature>
<organism evidence="2 3">
    <name type="scientific">Viridothelium virens</name>
    <name type="common">Speckled blister lichen</name>
    <name type="synonym">Trypethelium virens</name>
    <dbReference type="NCBI Taxonomy" id="1048519"/>
    <lineage>
        <taxon>Eukaryota</taxon>
        <taxon>Fungi</taxon>
        <taxon>Dikarya</taxon>
        <taxon>Ascomycota</taxon>
        <taxon>Pezizomycotina</taxon>
        <taxon>Dothideomycetes</taxon>
        <taxon>Dothideomycetes incertae sedis</taxon>
        <taxon>Trypetheliales</taxon>
        <taxon>Trypetheliaceae</taxon>
        <taxon>Viridothelium</taxon>
    </lineage>
</organism>
<reference evidence="2" key="1">
    <citation type="journal article" date="2020" name="Stud. Mycol.">
        <title>101 Dothideomycetes genomes: a test case for predicting lifestyles and emergence of pathogens.</title>
        <authorList>
            <person name="Haridas S."/>
            <person name="Albert R."/>
            <person name="Binder M."/>
            <person name="Bloem J."/>
            <person name="Labutti K."/>
            <person name="Salamov A."/>
            <person name="Andreopoulos B."/>
            <person name="Baker S."/>
            <person name="Barry K."/>
            <person name="Bills G."/>
            <person name="Bluhm B."/>
            <person name="Cannon C."/>
            <person name="Castanera R."/>
            <person name="Culley D."/>
            <person name="Daum C."/>
            <person name="Ezra D."/>
            <person name="Gonzalez J."/>
            <person name="Henrissat B."/>
            <person name="Kuo A."/>
            <person name="Liang C."/>
            <person name="Lipzen A."/>
            <person name="Lutzoni F."/>
            <person name="Magnuson J."/>
            <person name="Mondo S."/>
            <person name="Nolan M."/>
            <person name="Ohm R."/>
            <person name="Pangilinan J."/>
            <person name="Park H.-J."/>
            <person name="Ramirez L."/>
            <person name="Alfaro M."/>
            <person name="Sun H."/>
            <person name="Tritt A."/>
            <person name="Yoshinaga Y."/>
            <person name="Zwiers L.-H."/>
            <person name="Turgeon B."/>
            <person name="Goodwin S."/>
            <person name="Spatafora J."/>
            <person name="Crous P."/>
            <person name="Grigoriev I."/>
        </authorList>
    </citation>
    <scope>NUCLEOTIDE SEQUENCE</scope>
    <source>
        <strain evidence="2">Tuck. ex Michener</strain>
    </source>
</reference>
<evidence type="ECO:0000313" key="3">
    <source>
        <dbReference type="Proteomes" id="UP000800092"/>
    </source>
</evidence>
<dbReference type="OrthoDB" id="195446at2759"/>
<accession>A0A6A6GSY2</accession>
<dbReference type="EMBL" id="ML991897">
    <property type="protein sequence ID" value="KAF2228719.1"/>
    <property type="molecule type" value="Genomic_DNA"/>
</dbReference>
<dbReference type="Proteomes" id="UP000800092">
    <property type="component" value="Unassembled WGS sequence"/>
</dbReference>
<dbReference type="PANTHER" id="PTHR10039:SF16">
    <property type="entry name" value="GPI INOSITOL-DEACYLASE"/>
    <property type="match status" value="1"/>
</dbReference>
<feature type="non-terminal residue" evidence="2">
    <location>
        <position position="245"/>
    </location>
</feature>
<evidence type="ECO:0000259" key="1">
    <source>
        <dbReference type="Pfam" id="PF22939"/>
    </source>
</evidence>